<keyword evidence="3" id="KW-1185">Reference proteome</keyword>
<dbReference type="InterPro" id="IPR023214">
    <property type="entry name" value="HAD_sf"/>
</dbReference>
<protein>
    <submittedName>
        <fullName evidence="2">HAD-IA family hydrolase</fullName>
    </submittedName>
</protein>
<dbReference type="Proteomes" id="UP000509303">
    <property type="component" value="Chromosome"/>
</dbReference>
<dbReference type="RefSeq" id="WP_176159926.1">
    <property type="nucleotide sequence ID" value="NZ_CP054929.1"/>
</dbReference>
<proteinExistence type="predicted"/>
<evidence type="ECO:0000313" key="2">
    <source>
        <dbReference type="EMBL" id="QKW54101.1"/>
    </source>
</evidence>
<dbReference type="PANTHER" id="PTHR43611:SF3">
    <property type="entry name" value="FLAVIN MONONUCLEOTIDE HYDROLASE 1, CHLOROPLATIC"/>
    <property type="match status" value="1"/>
</dbReference>
<dbReference type="GO" id="GO:0016787">
    <property type="term" value="F:hydrolase activity"/>
    <property type="evidence" value="ECO:0007669"/>
    <property type="project" value="UniProtKB-KW"/>
</dbReference>
<accession>A0A7H8NHV7</accession>
<name>A0A7H8NHV7_9ACTN</name>
<dbReference type="NCBIfam" id="TIGR01509">
    <property type="entry name" value="HAD-SF-IA-v3"/>
    <property type="match status" value="1"/>
</dbReference>
<evidence type="ECO:0000313" key="3">
    <source>
        <dbReference type="Proteomes" id="UP000509303"/>
    </source>
</evidence>
<sequence>MRGALLVDAGGILFNNVTEESGFLAELAARYGADAGRLHREIDLRDAAYETNARSVFDVLADALAAAGAPGPPVLDREHVTALYMAGVRAYRPVFDALARIRADHPGLVLGLANNEAEAWDRAKDRAFGHFQYFDVLASSWKLGAVKPSHTYLERLVDACGCRAAEAVFVDDTPEVVAAAAEFGLSVVHVRDPASFATAVPAALHTLGRTSGGAGTGGG</sequence>
<dbReference type="EMBL" id="CP054929">
    <property type="protein sequence ID" value="QKW48229.1"/>
    <property type="molecule type" value="Genomic_DNA"/>
</dbReference>
<dbReference type="PANTHER" id="PTHR43611">
    <property type="entry name" value="ALPHA-D-GLUCOSE 1-PHOSPHATE PHOSPHATASE"/>
    <property type="match status" value="1"/>
</dbReference>
<reference evidence="2 3" key="1">
    <citation type="submission" date="2020-06" db="EMBL/GenBank/DDBJ databases">
        <title>Genome mining for natural products.</title>
        <authorList>
            <person name="Zhang B."/>
            <person name="Shi J."/>
            <person name="Ge H."/>
        </authorList>
    </citation>
    <scope>NUCLEOTIDE SEQUENCE [LARGE SCALE GENOMIC DNA]</scope>
    <source>
        <strain evidence="2 3">NA00687</strain>
    </source>
</reference>
<dbReference type="SUPFAM" id="SSF56784">
    <property type="entry name" value="HAD-like"/>
    <property type="match status" value="1"/>
</dbReference>
<dbReference type="InterPro" id="IPR006439">
    <property type="entry name" value="HAD-SF_hydro_IA"/>
</dbReference>
<dbReference type="InterPro" id="IPR036412">
    <property type="entry name" value="HAD-like_sf"/>
</dbReference>
<keyword evidence="2" id="KW-0378">Hydrolase</keyword>
<dbReference type="Gene3D" id="3.40.50.1000">
    <property type="entry name" value="HAD superfamily/HAD-like"/>
    <property type="match status" value="1"/>
</dbReference>
<dbReference type="AlphaFoldDB" id="A0A7H8NHV7"/>
<evidence type="ECO:0000313" key="1">
    <source>
        <dbReference type="EMBL" id="QKW48229.1"/>
    </source>
</evidence>
<dbReference type="EMBL" id="CP054929">
    <property type="protein sequence ID" value="QKW54101.1"/>
    <property type="molecule type" value="Genomic_DNA"/>
</dbReference>
<dbReference type="Pfam" id="PF00702">
    <property type="entry name" value="Hydrolase"/>
    <property type="match status" value="1"/>
</dbReference>
<organism evidence="2 3">
    <name type="scientific">Streptomyces buecherae</name>
    <dbReference type="NCBI Taxonomy" id="2763006"/>
    <lineage>
        <taxon>Bacteria</taxon>
        <taxon>Bacillati</taxon>
        <taxon>Actinomycetota</taxon>
        <taxon>Actinomycetes</taxon>
        <taxon>Kitasatosporales</taxon>
        <taxon>Streptomycetaceae</taxon>
        <taxon>Streptomyces</taxon>
    </lineage>
</organism>
<gene>
    <name evidence="1" type="ORF">HUT08_00220</name>
    <name evidence="2" type="ORF">HUT08_36205</name>
</gene>